<keyword evidence="5" id="KW-1185">Reference proteome</keyword>
<gene>
    <name evidence="4" type="ORF">F4554_004918</name>
</gene>
<evidence type="ECO:0000313" key="4">
    <source>
        <dbReference type="EMBL" id="NYH92280.1"/>
    </source>
</evidence>
<dbReference type="Proteomes" id="UP000579605">
    <property type="component" value="Unassembled WGS sequence"/>
</dbReference>
<proteinExistence type="predicted"/>
<dbReference type="Gene3D" id="3.40.720.10">
    <property type="entry name" value="Alkaline Phosphatase, subunit A"/>
    <property type="match status" value="1"/>
</dbReference>
<evidence type="ECO:0000256" key="2">
    <source>
        <dbReference type="ARBA" id="ARBA00022801"/>
    </source>
</evidence>
<dbReference type="RefSeq" id="WP_179789725.1">
    <property type="nucleotide sequence ID" value="NZ_BAAARR010000005.1"/>
</dbReference>
<feature type="domain" description="Sulfatase N-terminal" evidence="3">
    <location>
        <begin position="15"/>
        <end position="351"/>
    </location>
</feature>
<accession>A0A852ZTF8</accession>
<keyword evidence="1" id="KW-0479">Metal-binding</keyword>
<dbReference type="GO" id="GO:0046872">
    <property type="term" value="F:metal ion binding"/>
    <property type="evidence" value="ECO:0007669"/>
    <property type="project" value="UniProtKB-KW"/>
</dbReference>
<dbReference type="EMBL" id="JACBZH010000001">
    <property type="protein sequence ID" value="NYH92280.1"/>
    <property type="molecule type" value="Genomic_DNA"/>
</dbReference>
<dbReference type="GO" id="GO:0005737">
    <property type="term" value="C:cytoplasm"/>
    <property type="evidence" value="ECO:0007669"/>
    <property type="project" value="TreeGrafter"/>
</dbReference>
<sequence>MPGEDRQRPRHTPRDVVVVMTDQHRADLCAREGFGVDTTPTLDRLARAGRWFDRAYTSSPLCVPARISMLTGRFPSAHGVRTNRAYGNPSYGRDLVDVVAGAGFRTALVGKNHSHLVPNRLDHWVEYGHLGRLPRSAATGPDQEFDDWLHDHPGTTPTATPFPPEVQIPARLVDEAIRWLDTAAPTERSFLWLSIPEPHVPYQAPEPYFSAYAPTTVPPAATTLEALDNRDLAWRYAGRLAELSGEAKPDVLARARANYVGMLRLVDDQIARLVRHLENTGRLDDTLLVFVSDHGDFAGEYGLMRKGPGLPEVLARVPMFFHGPGVVGEPGPSPAHVSIVDILPTICEVLGQPVPEGVQGRSLVPMLSGDVAGDHDFLSAYAEQGFGGMPYEEADLGDAEPGVRRLDDGRVVVDAVNVVTHSGARRMVRRGRWKLVADVTGAVQLFDLAEDPFETRDLSAVPALAATKADLLADLTAWMLRATDAQLDRSGGSA</sequence>
<comment type="caution">
    <text evidence="4">The sequence shown here is derived from an EMBL/GenBank/DDBJ whole genome shotgun (WGS) entry which is preliminary data.</text>
</comment>
<dbReference type="PANTHER" id="PTHR45953">
    <property type="entry name" value="IDURONATE 2-SULFATASE"/>
    <property type="match status" value="1"/>
</dbReference>
<dbReference type="InterPro" id="IPR000917">
    <property type="entry name" value="Sulfatase_N"/>
</dbReference>
<evidence type="ECO:0000256" key="1">
    <source>
        <dbReference type="ARBA" id="ARBA00022723"/>
    </source>
</evidence>
<dbReference type="GO" id="GO:0008484">
    <property type="term" value="F:sulfuric ester hydrolase activity"/>
    <property type="evidence" value="ECO:0007669"/>
    <property type="project" value="TreeGrafter"/>
</dbReference>
<reference evidence="4 5" key="1">
    <citation type="submission" date="2020-07" db="EMBL/GenBank/DDBJ databases">
        <title>Sequencing the genomes of 1000 actinobacteria strains.</title>
        <authorList>
            <person name="Klenk H.-P."/>
        </authorList>
    </citation>
    <scope>NUCLEOTIDE SEQUENCE [LARGE SCALE GENOMIC DNA]</scope>
    <source>
        <strain evidence="4 5">DSM 18448</strain>
    </source>
</reference>
<dbReference type="InterPro" id="IPR017850">
    <property type="entry name" value="Alkaline_phosphatase_core_sf"/>
</dbReference>
<dbReference type="Pfam" id="PF00884">
    <property type="entry name" value="Sulfatase"/>
    <property type="match status" value="1"/>
</dbReference>
<dbReference type="SUPFAM" id="SSF53649">
    <property type="entry name" value="Alkaline phosphatase-like"/>
    <property type="match status" value="1"/>
</dbReference>
<evidence type="ECO:0000313" key="5">
    <source>
        <dbReference type="Proteomes" id="UP000579605"/>
    </source>
</evidence>
<dbReference type="AlphaFoldDB" id="A0A852ZTF8"/>
<dbReference type="PANTHER" id="PTHR45953:SF1">
    <property type="entry name" value="IDURONATE 2-SULFATASE"/>
    <property type="match status" value="1"/>
</dbReference>
<evidence type="ECO:0000259" key="3">
    <source>
        <dbReference type="Pfam" id="PF00884"/>
    </source>
</evidence>
<name>A0A852ZTF8_9ACTN</name>
<organism evidence="4 5">
    <name type="scientific">Actinopolymorpha rutila</name>
    <dbReference type="NCBI Taxonomy" id="446787"/>
    <lineage>
        <taxon>Bacteria</taxon>
        <taxon>Bacillati</taxon>
        <taxon>Actinomycetota</taxon>
        <taxon>Actinomycetes</taxon>
        <taxon>Propionibacteriales</taxon>
        <taxon>Actinopolymorphaceae</taxon>
        <taxon>Actinopolymorpha</taxon>
    </lineage>
</organism>
<protein>
    <submittedName>
        <fullName evidence="4">Arylsulfatase A-like enzyme</fullName>
    </submittedName>
</protein>
<keyword evidence="2" id="KW-0378">Hydrolase</keyword>